<keyword evidence="2" id="KW-1003">Cell membrane</keyword>
<feature type="transmembrane region" description="Helical" evidence="5">
    <location>
        <begin position="215"/>
        <end position="235"/>
    </location>
</feature>
<dbReference type="PANTHER" id="PTHR32089">
    <property type="entry name" value="METHYL-ACCEPTING CHEMOTAXIS PROTEIN MCPB"/>
    <property type="match status" value="1"/>
</dbReference>
<dbReference type="GO" id="GO:0007165">
    <property type="term" value="P:signal transduction"/>
    <property type="evidence" value="ECO:0007669"/>
    <property type="project" value="UniProtKB-KW"/>
</dbReference>
<organism evidence="8 9">
    <name type="scientific">Treponema saccharophilum DSM 2985</name>
    <dbReference type="NCBI Taxonomy" id="907348"/>
    <lineage>
        <taxon>Bacteria</taxon>
        <taxon>Pseudomonadati</taxon>
        <taxon>Spirochaetota</taxon>
        <taxon>Spirochaetia</taxon>
        <taxon>Spirochaetales</taxon>
        <taxon>Treponemataceae</taxon>
        <taxon>Treponema</taxon>
    </lineage>
</organism>
<keyword evidence="5" id="KW-1133">Transmembrane helix</keyword>
<dbReference type="SMART" id="SM00283">
    <property type="entry name" value="MA"/>
    <property type="match status" value="1"/>
</dbReference>
<dbReference type="PATRIC" id="fig|907348.3.peg.2696"/>
<keyword evidence="2" id="KW-0997">Cell inner membrane</keyword>
<accession>H7EP08</accession>
<dbReference type="PROSITE" id="PS50192">
    <property type="entry name" value="T_SNARE"/>
    <property type="match status" value="1"/>
</dbReference>
<feature type="domain" description="Methyl-accepting transducer" evidence="6">
    <location>
        <begin position="301"/>
        <end position="558"/>
    </location>
</feature>
<evidence type="ECO:0000256" key="3">
    <source>
        <dbReference type="ARBA" id="ARBA00023224"/>
    </source>
</evidence>
<evidence type="ECO:0000256" key="5">
    <source>
        <dbReference type="SAM" id="Phobius"/>
    </source>
</evidence>
<evidence type="ECO:0000313" key="9">
    <source>
        <dbReference type="Proteomes" id="UP000003571"/>
    </source>
</evidence>
<evidence type="ECO:0000259" key="6">
    <source>
        <dbReference type="PROSITE" id="PS50111"/>
    </source>
</evidence>
<dbReference type="AlphaFoldDB" id="H7EP08"/>
<sequence>MNIFSLYSIFFCISTVIGIPLLSYLQIMQIKGSSFQEWISGIGTTLIPAAGLSIIIVALVYSKMKHLMKMLKDVEERPLTLEEKTRAAAIMRVVNRISTVSLLLGFFTGNGLSVLIKVSLGILHYTTTEMVIMLVLTSVYAFMAREYAVDCFNACARSELSKLGITSTDGIKTSAFTSSLFRTVATCIFATGWHIFCSGYGAVRNGLSTEQFFSNAAISITISLGMTLPLLILILKQLRARFEITVDQVKTLTETGNIQKRLSIGAFDDFGVVESEINALMDLLQVHLKNLTSEASNVDVGANELKNVADSSAAGVTQVFSTIKNLNSEIDEEGQILAQLKDGIVYLSSDADKIDVAVKKEFDAAKVNVSLMNKTSENLRSIDEMIDKAESSSLRLSEISKQGNEEVNKTMSIVNTVSEKSRMMGDVIRVIQTVASQTNLLAMNASIEAAHAGEAGSGFAVVAEEIRKLAESSSKSAKDIKDLITEIVNAVDSSSKSMASTMEIFGKIEEEIDQQKNVVSTISESMDMQSESVKQTKNATDEISRQIDSVTTLVQKQAEYSKLMMENVNKVFDFSRKISESMNESEAVIRNFSETVEIVKDKAERNKDSVKNITKEIDKFSF</sequence>
<dbReference type="EMBL" id="AGRW01000054">
    <property type="protein sequence ID" value="EIC00641.1"/>
    <property type="molecule type" value="Genomic_DNA"/>
</dbReference>
<dbReference type="RefSeq" id="WP_002706306.1">
    <property type="nucleotide sequence ID" value="NZ_AGRW01000054.1"/>
</dbReference>
<evidence type="ECO:0000256" key="1">
    <source>
        <dbReference type="ARBA" id="ARBA00004429"/>
    </source>
</evidence>
<dbReference type="eggNOG" id="COG0840">
    <property type="taxonomic scope" value="Bacteria"/>
</dbReference>
<dbReference type="Proteomes" id="UP000003571">
    <property type="component" value="Unassembled WGS sequence"/>
</dbReference>
<proteinExistence type="predicted"/>
<dbReference type="PROSITE" id="PS50111">
    <property type="entry name" value="CHEMOTAXIS_TRANSDUC_2"/>
    <property type="match status" value="1"/>
</dbReference>
<feature type="domain" description="T-SNARE coiled-coil homology" evidence="7">
    <location>
        <begin position="481"/>
        <end position="543"/>
    </location>
</feature>
<keyword evidence="5" id="KW-0472">Membrane</keyword>
<dbReference type="Gene3D" id="1.10.287.950">
    <property type="entry name" value="Methyl-accepting chemotaxis protein"/>
    <property type="match status" value="1"/>
</dbReference>
<dbReference type="PANTHER" id="PTHR32089:SF112">
    <property type="entry name" value="LYSOZYME-LIKE PROTEIN-RELATED"/>
    <property type="match status" value="1"/>
</dbReference>
<protein>
    <submittedName>
        <fullName evidence="8">Methyl-accepting chemotaxis sensory transducer</fullName>
    </submittedName>
</protein>
<keyword evidence="5" id="KW-0812">Transmembrane</keyword>
<dbReference type="InterPro" id="IPR004089">
    <property type="entry name" value="MCPsignal_dom"/>
</dbReference>
<keyword evidence="3 4" id="KW-0807">Transducer</keyword>
<dbReference type="InterPro" id="IPR000727">
    <property type="entry name" value="T_SNARE_dom"/>
</dbReference>
<keyword evidence="9" id="KW-1185">Reference proteome</keyword>
<dbReference type="SUPFAM" id="SSF58104">
    <property type="entry name" value="Methyl-accepting chemotaxis protein (MCP) signaling domain"/>
    <property type="match status" value="1"/>
</dbReference>
<evidence type="ECO:0000259" key="7">
    <source>
        <dbReference type="PROSITE" id="PS50192"/>
    </source>
</evidence>
<evidence type="ECO:0000256" key="4">
    <source>
        <dbReference type="PROSITE-ProRule" id="PRU00284"/>
    </source>
</evidence>
<evidence type="ECO:0000313" key="8">
    <source>
        <dbReference type="EMBL" id="EIC00641.1"/>
    </source>
</evidence>
<dbReference type="OrthoDB" id="2489132at2"/>
<dbReference type="Pfam" id="PF00015">
    <property type="entry name" value="MCPsignal"/>
    <property type="match status" value="1"/>
</dbReference>
<reference evidence="8 9" key="1">
    <citation type="submission" date="2011-09" db="EMBL/GenBank/DDBJ databases">
        <title>The draft genome of Treponema saccharophilum DSM 2985.</title>
        <authorList>
            <consortium name="US DOE Joint Genome Institute (JGI-PGF)"/>
            <person name="Lucas S."/>
            <person name="Copeland A."/>
            <person name="Lapidus A."/>
            <person name="Glavina del Rio T."/>
            <person name="Dalin E."/>
            <person name="Tice H."/>
            <person name="Bruce D."/>
            <person name="Goodwin L."/>
            <person name="Pitluck S."/>
            <person name="Peters L."/>
            <person name="Kyrpides N."/>
            <person name="Mavromatis K."/>
            <person name="Ivanova N."/>
            <person name="Markowitz V."/>
            <person name="Cheng J.-F."/>
            <person name="Hugenholtz P."/>
            <person name="Woyke T."/>
            <person name="Wu D."/>
            <person name="Gronow S."/>
            <person name="Wellnitz S."/>
            <person name="Brambilla E."/>
            <person name="Klenk H.-P."/>
            <person name="Eisen J.A."/>
        </authorList>
    </citation>
    <scope>NUCLEOTIDE SEQUENCE [LARGE SCALE GENOMIC DNA]</scope>
    <source>
        <strain evidence="8 9">DSM 2985</strain>
    </source>
</reference>
<name>H7EP08_9SPIR</name>
<comment type="caution">
    <text evidence="8">The sequence shown here is derived from an EMBL/GenBank/DDBJ whole genome shotgun (WGS) entry which is preliminary data.</text>
</comment>
<feature type="transmembrane region" description="Helical" evidence="5">
    <location>
        <begin position="93"/>
        <end position="116"/>
    </location>
</feature>
<feature type="transmembrane region" description="Helical" evidence="5">
    <location>
        <begin position="39"/>
        <end position="61"/>
    </location>
</feature>
<feature type="transmembrane region" description="Helical" evidence="5">
    <location>
        <begin position="7"/>
        <end position="27"/>
    </location>
</feature>
<feature type="transmembrane region" description="Helical" evidence="5">
    <location>
        <begin position="122"/>
        <end position="143"/>
    </location>
</feature>
<comment type="subcellular location">
    <subcellularLocation>
        <location evidence="1">Cell inner membrane</location>
        <topology evidence="1">Multi-pass membrane protein</topology>
    </subcellularLocation>
</comment>
<gene>
    <name evidence="8" type="ORF">TresaDRAFT_0114</name>
</gene>
<dbReference type="GO" id="GO:0005886">
    <property type="term" value="C:plasma membrane"/>
    <property type="evidence" value="ECO:0007669"/>
    <property type="project" value="UniProtKB-SubCell"/>
</dbReference>
<dbReference type="STRING" id="907348.TresaDRAFT_0114"/>
<evidence type="ECO:0000256" key="2">
    <source>
        <dbReference type="ARBA" id="ARBA00022519"/>
    </source>
</evidence>